<dbReference type="GO" id="GO:0016491">
    <property type="term" value="F:oxidoreductase activity"/>
    <property type="evidence" value="ECO:0007669"/>
    <property type="project" value="UniProtKB-KW"/>
</dbReference>
<proteinExistence type="inferred from homology"/>
<dbReference type="SUPFAM" id="SSF51735">
    <property type="entry name" value="NAD(P)-binding Rossmann-fold domains"/>
    <property type="match status" value="1"/>
</dbReference>
<accession>A0A6G9H6R3</accession>
<evidence type="ECO:0000313" key="5">
    <source>
        <dbReference type="Proteomes" id="UP000501179"/>
    </source>
</evidence>
<reference evidence="4 5" key="1">
    <citation type="submission" date="2020-03" db="EMBL/GenBank/DDBJ databases">
        <title>A novel species.</title>
        <authorList>
            <person name="Gao J."/>
        </authorList>
    </citation>
    <scope>NUCLEOTIDE SEQUENCE [LARGE SCALE GENOMIC DNA]</scope>
    <source>
        <strain evidence="4 5">QMT-12</strain>
    </source>
</reference>
<dbReference type="PRINTS" id="PR00081">
    <property type="entry name" value="GDHRDH"/>
</dbReference>
<dbReference type="RefSeq" id="WP_167034634.1">
    <property type="nucleotide sequence ID" value="NZ_CP050177.1"/>
</dbReference>
<name>A0A6G9H6R3_9ACTN</name>
<dbReference type="PANTHER" id="PTHR43639">
    <property type="entry name" value="OXIDOREDUCTASE, SHORT-CHAIN DEHYDROGENASE/REDUCTASE FAMILY (AFU_ORTHOLOGUE AFUA_5G02870)"/>
    <property type="match status" value="1"/>
</dbReference>
<keyword evidence="2" id="KW-0560">Oxidoreductase</keyword>
<dbReference type="CDD" id="cd05233">
    <property type="entry name" value="SDR_c"/>
    <property type="match status" value="1"/>
</dbReference>
<dbReference type="KEGG" id="slia:HA039_30110"/>
<dbReference type="EMBL" id="CP050177">
    <property type="protein sequence ID" value="QIQ05996.1"/>
    <property type="molecule type" value="Genomic_DNA"/>
</dbReference>
<feature type="domain" description="Ketoreductase" evidence="3">
    <location>
        <begin position="22"/>
        <end position="203"/>
    </location>
</feature>
<dbReference type="SMART" id="SM00822">
    <property type="entry name" value="PKS_KR"/>
    <property type="match status" value="1"/>
</dbReference>
<dbReference type="PANTHER" id="PTHR43639:SF1">
    <property type="entry name" value="SHORT-CHAIN DEHYDROGENASE_REDUCTASE FAMILY PROTEIN"/>
    <property type="match status" value="1"/>
</dbReference>
<dbReference type="Gene3D" id="3.40.50.720">
    <property type="entry name" value="NAD(P)-binding Rossmann-like Domain"/>
    <property type="match status" value="1"/>
</dbReference>
<evidence type="ECO:0000256" key="2">
    <source>
        <dbReference type="ARBA" id="ARBA00023002"/>
    </source>
</evidence>
<protein>
    <submittedName>
        <fullName evidence="4">SDR family oxidoreductase</fullName>
    </submittedName>
</protein>
<dbReference type="AlphaFoldDB" id="A0A6G9H6R3"/>
<dbReference type="Pfam" id="PF13561">
    <property type="entry name" value="adh_short_C2"/>
    <property type="match status" value="1"/>
</dbReference>
<comment type="similarity">
    <text evidence="1">Belongs to the short-chain dehydrogenases/reductases (SDR) family.</text>
</comment>
<keyword evidence="5" id="KW-1185">Reference proteome</keyword>
<dbReference type="FunFam" id="3.40.50.720:FF:000084">
    <property type="entry name" value="Short-chain dehydrogenase reductase"/>
    <property type="match status" value="1"/>
</dbReference>
<dbReference type="InterPro" id="IPR036291">
    <property type="entry name" value="NAD(P)-bd_dom_sf"/>
</dbReference>
<evidence type="ECO:0000256" key="1">
    <source>
        <dbReference type="ARBA" id="ARBA00006484"/>
    </source>
</evidence>
<dbReference type="PRINTS" id="PR00080">
    <property type="entry name" value="SDRFAMILY"/>
</dbReference>
<organism evidence="4 5">
    <name type="scientific">Streptomyces liangshanensis</name>
    <dbReference type="NCBI Taxonomy" id="2717324"/>
    <lineage>
        <taxon>Bacteria</taxon>
        <taxon>Bacillati</taxon>
        <taxon>Actinomycetota</taxon>
        <taxon>Actinomycetes</taxon>
        <taxon>Kitasatosporales</taxon>
        <taxon>Streptomycetaceae</taxon>
        <taxon>Streptomyces</taxon>
    </lineage>
</organism>
<evidence type="ECO:0000259" key="3">
    <source>
        <dbReference type="SMART" id="SM00822"/>
    </source>
</evidence>
<gene>
    <name evidence="4" type="ORF">HA039_30110</name>
</gene>
<dbReference type="InterPro" id="IPR057326">
    <property type="entry name" value="KR_dom"/>
</dbReference>
<sequence length="259" mass="26024">MTVTNEESATRRDNRPGELTDQVALITGGTAGIGLETARLFVREGAHVVISGRSAERGAKALADLPDGPGTVRFVAADLADLDSVHALAAEAGPVDILVNNASAFPVAPTLEQSVTVFQRLFDTNVRGAYFLTASLVPAMLGRGAGSIVNVTTMAASMGVPGASGYSATKAALDSLTRTWAAEFGPGGVRVNSVAPGPTLTDGVLVEWGDGVAALGKTLPLGRTAGPAEIAEAILFLASPRAGFVTGATLAADGGATAV</sequence>
<dbReference type="Proteomes" id="UP000501179">
    <property type="component" value="Chromosome"/>
</dbReference>
<evidence type="ECO:0000313" key="4">
    <source>
        <dbReference type="EMBL" id="QIQ05996.1"/>
    </source>
</evidence>
<dbReference type="InterPro" id="IPR002347">
    <property type="entry name" value="SDR_fam"/>
</dbReference>